<keyword evidence="2" id="KW-0472">Membrane</keyword>
<keyword evidence="2" id="KW-1133">Transmembrane helix</keyword>
<comment type="caution">
    <text evidence="3">The sequence shown here is derived from an EMBL/GenBank/DDBJ whole genome shotgun (WGS) entry which is preliminary data.</text>
</comment>
<organism evidence="3 4">
    <name type="scientific">Methylobacterium crusticola</name>
    <dbReference type="NCBI Taxonomy" id="1697972"/>
    <lineage>
        <taxon>Bacteria</taxon>
        <taxon>Pseudomonadati</taxon>
        <taxon>Pseudomonadota</taxon>
        <taxon>Alphaproteobacteria</taxon>
        <taxon>Hyphomicrobiales</taxon>
        <taxon>Methylobacteriaceae</taxon>
        <taxon>Methylobacterium</taxon>
    </lineage>
</organism>
<evidence type="ECO:0000256" key="2">
    <source>
        <dbReference type="SAM" id="Phobius"/>
    </source>
</evidence>
<name>A0ABQ4QT12_9HYPH</name>
<feature type="region of interest" description="Disordered" evidence="1">
    <location>
        <begin position="60"/>
        <end position="96"/>
    </location>
</feature>
<feature type="compositionally biased region" description="Pro residues" evidence="1">
    <location>
        <begin position="60"/>
        <end position="78"/>
    </location>
</feature>
<dbReference type="Proteomes" id="UP001055167">
    <property type="component" value="Unassembled WGS sequence"/>
</dbReference>
<dbReference type="EMBL" id="BPQH01000003">
    <property type="protein sequence ID" value="GJD48462.1"/>
    <property type="molecule type" value="Genomic_DNA"/>
</dbReference>
<accession>A0ABQ4QT12</accession>
<keyword evidence="4" id="KW-1185">Reference proteome</keyword>
<gene>
    <name evidence="3" type="ORF">OPKNFCMD_1181</name>
</gene>
<evidence type="ECO:0000313" key="3">
    <source>
        <dbReference type="EMBL" id="GJD48462.1"/>
    </source>
</evidence>
<feature type="region of interest" description="Disordered" evidence="1">
    <location>
        <begin position="126"/>
        <end position="161"/>
    </location>
</feature>
<feature type="transmembrane region" description="Helical" evidence="2">
    <location>
        <begin position="6"/>
        <end position="28"/>
    </location>
</feature>
<protein>
    <submittedName>
        <fullName evidence="3">Uncharacterized protein</fullName>
    </submittedName>
</protein>
<dbReference type="RefSeq" id="WP_238312960.1">
    <property type="nucleotide sequence ID" value="NZ_BPQH01000003.1"/>
</dbReference>
<sequence length="309" mass="32414">MRERIVRYGLGLAALAAVASPIVLILLLDPRVDLLRRHAAPAADSVPAAAEPCPACALPAPRPAPAPPPELPLGPPADAPAAGAIQTPDVAPERAAQRERLIGWTAHPDRVAGSAARLDLIGLLFTAPRPPEPDATASRAPGRDDDAPRTPPGRSAGERAGYRAGYRPVNLDLARAPERAVVVLAEQPVAWSVTTAPPDRAGAFGVESTAPFALRDGRPGLLAGFRVQAFGAPQVAPVLDPHRFGPGTLRAFCAALRLWAVQFGLPLERARYTLLENPTRVALDGGRIRSDGIARGRVSGPRLARLCRA</sequence>
<keyword evidence="2" id="KW-0812">Transmembrane</keyword>
<reference evidence="3" key="1">
    <citation type="journal article" date="2021" name="Front. Microbiol.">
        <title>Comprehensive Comparative Genomics and Phenotyping of Methylobacterium Species.</title>
        <authorList>
            <person name="Alessa O."/>
            <person name="Ogura Y."/>
            <person name="Fujitani Y."/>
            <person name="Takami H."/>
            <person name="Hayashi T."/>
            <person name="Sahin N."/>
            <person name="Tani A."/>
        </authorList>
    </citation>
    <scope>NUCLEOTIDE SEQUENCE</scope>
    <source>
        <strain evidence="3">KCTC 52305</strain>
    </source>
</reference>
<proteinExistence type="predicted"/>
<evidence type="ECO:0000313" key="4">
    <source>
        <dbReference type="Proteomes" id="UP001055167"/>
    </source>
</evidence>
<reference evidence="3" key="2">
    <citation type="submission" date="2021-08" db="EMBL/GenBank/DDBJ databases">
        <authorList>
            <person name="Tani A."/>
            <person name="Ola A."/>
            <person name="Ogura Y."/>
            <person name="Katsura K."/>
            <person name="Hayashi T."/>
        </authorList>
    </citation>
    <scope>NUCLEOTIDE SEQUENCE</scope>
    <source>
        <strain evidence="3">KCTC 52305</strain>
    </source>
</reference>
<evidence type="ECO:0000256" key="1">
    <source>
        <dbReference type="SAM" id="MobiDB-lite"/>
    </source>
</evidence>